<dbReference type="AlphaFoldDB" id="A0A8G2CLA4"/>
<evidence type="ECO:0000313" key="3">
    <source>
        <dbReference type="Proteomes" id="UP000186308"/>
    </source>
</evidence>
<accession>A0A8G2CLA4</accession>
<protein>
    <submittedName>
        <fullName evidence="2">Predicted flavoprotein CzcO associated with the cation diffusion facilitator CzcD</fullName>
    </submittedName>
</protein>
<dbReference type="PRINTS" id="PR00368">
    <property type="entry name" value="FADPNR"/>
</dbReference>
<dbReference type="OrthoDB" id="7279140at2"/>
<dbReference type="InterPro" id="IPR036188">
    <property type="entry name" value="FAD/NAD-bd_sf"/>
</dbReference>
<dbReference type="EMBL" id="FTNE01000012">
    <property type="protein sequence ID" value="SIQ96326.1"/>
    <property type="molecule type" value="Genomic_DNA"/>
</dbReference>
<dbReference type="PANTHER" id="PTHR43539">
    <property type="entry name" value="FLAVIN-BINDING MONOOXYGENASE-LIKE PROTEIN (AFU_ORTHOLOGUE AFUA_4G09220)"/>
    <property type="match status" value="1"/>
</dbReference>
<organism evidence="2 3">
    <name type="scientific">Acidiphilium rubrum</name>
    <dbReference type="NCBI Taxonomy" id="526"/>
    <lineage>
        <taxon>Bacteria</taxon>
        <taxon>Pseudomonadati</taxon>
        <taxon>Pseudomonadota</taxon>
        <taxon>Alphaproteobacteria</taxon>
        <taxon>Acetobacterales</taxon>
        <taxon>Acidocellaceae</taxon>
        <taxon>Acidiphilium</taxon>
    </lineage>
</organism>
<keyword evidence="3" id="KW-1185">Reference proteome</keyword>
<reference evidence="2 3" key="1">
    <citation type="submission" date="2017-01" db="EMBL/GenBank/DDBJ databases">
        <authorList>
            <person name="Varghese N."/>
            <person name="Submissions S."/>
        </authorList>
    </citation>
    <scope>NUCLEOTIDE SEQUENCE [LARGE SCALE GENOMIC DNA]</scope>
    <source>
        <strain evidence="2 3">ATCC 35905</strain>
    </source>
</reference>
<evidence type="ECO:0000313" key="2">
    <source>
        <dbReference type="EMBL" id="SIQ96326.1"/>
    </source>
</evidence>
<dbReference type="SUPFAM" id="SSF51905">
    <property type="entry name" value="FAD/NAD(P)-binding domain"/>
    <property type="match status" value="1"/>
</dbReference>
<gene>
    <name evidence="2" type="ORF">SAMN05421828_112105</name>
</gene>
<proteinExistence type="predicted"/>
<dbReference type="Proteomes" id="UP000186308">
    <property type="component" value="Unassembled WGS sequence"/>
</dbReference>
<dbReference type="InterPro" id="IPR050982">
    <property type="entry name" value="Auxin_biosynth/cation_transpt"/>
</dbReference>
<name>A0A8G2CLA4_ACIRU</name>
<keyword evidence="1" id="KW-0560">Oxidoreductase</keyword>
<sequence>MRTLDVAIVGAGPYGLSLAAELDRHSLDVCVFGSAMAFWRDNMPPGTKLKSDGQSSDLPAPGAGFPISRYQTETTGTFEATRPIPVTEFYDYGLRFRDRVVPRADPRMVRDVRQAGSDFIVTLDDGSHVTARNVVIAVGVASFPHLPEPLAGLPAGYVSHSVQYGPVAALAGKRVAVVGAGASAIDVAAALHEAGADTQIITRRATIAFHHPPARRPLRHRVRRPDTGIGGGWDLWFYANFPQLFHALPEAMRLRIVANTLGAAPGWFMRERIEGRVPMRTGMTMLAVTGANGVVTFDLRDRQGAKHQIEVDHVVAATGFRPDVARLDMLDPALAAGIRTAGTAPALSRRFETSVRGLYMIGPIAAPSFGPVMRFVFGARSTTPILARHLAAQCERAKPAAALRRVGQAAYRQPGE</sequence>
<dbReference type="PRINTS" id="PR00411">
    <property type="entry name" value="PNDRDTASEI"/>
</dbReference>
<comment type="caution">
    <text evidence="2">The sequence shown here is derived from an EMBL/GenBank/DDBJ whole genome shotgun (WGS) entry which is preliminary data.</text>
</comment>
<dbReference type="RefSeq" id="WP_029312143.1">
    <property type="nucleotide sequence ID" value="NZ_FTNE01000012.1"/>
</dbReference>
<dbReference type="PANTHER" id="PTHR43539:SF78">
    <property type="entry name" value="FLAVIN-CONTAINING MONOOXYGENASE"/>
    <property type="match status" value="1"/>
</dbReference>
<dbReference type="GO" id="GO:0050660">
    <property type="term" value="F:flavin adenine dinucleotide binding"/>
    <property type="evidence" value="ECO:0007669"/>
    <property type="project" value="TreeGrafter"/>
</dbReference>
<dbReference type="GO" id="GO:0004497">
    <property type="term" value="F:monooxygenase activity"/>
    <property type="evidence" value="ECO:0007669"/>
    <property type="project" value="TreeGrafter"/>
</dbReference>
<dbReference type="Gene3D" id="3.50.50.60">
    <property type="entry name" value="FAD/NAD(P)-binding domain"/>
    <property type="match status" value="1"/>
</dbReference>
<dbReference type="Pfam" id="PF13738">
    <property type="entry name" value="Pyr_redox_3"/>
    <property type="match status" value="1"/>
</dbReference>
<evidence type="ECO:0000256" key="1">
    <source>
        <dbReference type="ARBA" id="ARBA00023002"/>
    </source>
</evidence>